<evidence type="ECO:0000313" key="1">
    <source>
        <dbReference type="EMBL" id="MBM7797741.1"/>
    </source>
</evidence>
<gene>
    <name evidence="1" type="ORF">JOE57_000662</name>
</gene>
<evidence type="ECO:0000313" key="2">
    <source>
        <dbReference type="Proteomes" id="UP000704762"/>
    </source>
</evidence>
<keyword evidence="2" id="KW-1185">Reference proteome</keyword>
<comment type="caution">
    <text evidence="1">The sequence shown here is derived from an EMBL/GenBank/DDBJ whole genome shotgun (WGS) entry which is preliminary data.</text>
</comment>
<accession>A0ABS2RFH0</accession>
<sequence length="151" mass="16129">MADQTEPSVVVQGLRWWAQGAYAEEAAVELLVRAFGGRFAAAGWPWVRSCERPGWWRLDADEFGGHTDVLSSGEQRVLAVVEALVSAGPLLDVGGILAGVDRVNLVLILAAFAHAGGSHEHMELIATEDGVRYGRLAPLVSWPDVEIGAVS</sequence>
<protein>
    <submittedName>
        <fullName evidence="1">Uncharacterized protein</fullName>
    </submittedName>
</protein>
<name>A0ABS2RFH0_9ACTN</name>
<organism evidence="1 2">
    <name type="scientific">Microlunatus panaciterrae</name>
    <dbReference type="NCBI Taxonomy" id="400768"/>
    <lineage>
        <taxon>Bacteria</taxon>
        <taxon>Bacillati</taxon>
        <taxon>Actinomycetota</taxon>
        <taxon>Actinomycetes</taxon>
        <taxon>Propionibacteriales</taxon>
        <taxon>Propionibacteriaceae</taxon>
        <taxon>Microlunatus</taxon>
    </lineage>
</organism>
<proteinExistence type="predicted"/>
<dbReference type="Proteomes" id="UP000704762">
    <property type="component" value="Unassembled WGS sequence"/>
</dbReference>
<reference evidence="1 2" key="1">
    <citation type="submission" date="2021-01" db="EMBL/GenBank/DDBJ databases">
        <title>Sequencing the genomes of 1000 actinobacteria strains.</title>
        <authorList>
            <person name="Klenk H.-P."/>
        </authorList>
    </citation>
    <scope>NUCLEOTIDE SEQUENCE [LARGE SCALE GENOMIC DNA]</scope>
    <source>
        <strain evidence="1 2">DSM 18662</strain>
    </source>
</reference>
<dbReference type="RefSeq" id="WP_204916384.1">
    <property type="nucleotide sequence ID" value="NZ_BAAAQP010000011.1"/>
</dbReference>
<dbReference type="EMBL" id="JAFBCF010000001">
    <property type="protein sequence ID" value="MBM7797741.1"/>
    <property type="molecule type" value="Genomic_DNA"/>
</dbReference>